<accession>A0A382FZ04</accession>
<dbReference type="AlphaFoldDB" id="A0A382FZ04"/>
<protein>
    <submittedName>
        <fullName evidence="1">Uncharacterized protein</fullName>
    </submittedName>
</protein>
<evidence type="ECO:0000313" key="1">
    <source>
        <dbReference type="EMBL" id="SVB68210.1"/>
    </source>
</evidence>
<organism evidence="1">
    <name type="scientific">marine metagenome</name>
    <dbReference type="NCBI Taxonomy" id="408172"/>
    <lineage>
        <taxon>unclassified sequences</taxon>
        <taxon>metagenomes</taxon>
        <taxon>ecological metagenomes</taxon>
    </lineage>
</organism>
<gene>
    <name evidence="1" type="ORF">METZ01_LOCUS221064</name>
</gene>
<dbReference type="EMBL" id="UINC01052646">
    <property type="protein sequence ID" value="SVB68210.1"/>
    <property type="molecule type" value="Genomic_DNA"/>
</dbReference>
<sequence length="48" mass="5086">MKTSASAPSLSCAAKWFEPAKTIFASTLEISSYRSTATETASVREEAA</sequence>
<proteinExistence type="predicted"/>
<reference evidence="1" key="1">
    <citation type="submission" date="2018-05" db="EMBL/GenBank/DDBJ databases">
        <authorList>
            <person name="Lanie J.A."/>
            <person name="Ng W.-L."/>
            <person name="Kazmierczak K.M."/>
            <person name="Andrzejewski T.M."/>
            <person name="Davidsen T.M."/>
            <person name="Wayne K.J."/>
            <person name="Tettelin H."/>
            <person name="Glass J.I."/>
            <person name="Rusch D."/>
            <person name="Podicherti R."/>
            <person name="Tsui H.-C.T."/>
            <person name="Winkler M.E."/>
        </authorList>
    </citation>
    <scope>NUCLEOTIDE SEQUENCE</scope>
</reference>
<name>A0A382FZ04_9ZZZZ</name>